<organism evidence="7 8">
    <name type="scientific">Heterorhabditis bacteriophora</name>
    <name type="common">Entomopathogenic nematode worm</name>
    <dbReference type="NCBI Taxonomy" id="37862"/>
    <lineage>
        <taxon>Eukaryota</taxon>
        <taxon>Metazoa</taxon>
        <taxon>Ecdysozoa</taxon>
        <taxon>Nematoda</taxon>
        <taxon>Chromadorea</taxon>
        <taxon>Rhabditida</taxon>
        <taxon>Rhabditina</taxon>
        <taxon>Rhabditomorpha</taxon>
        <taxon>Strongyloidea</taxon>
        <taxon>Heterorhabditidae</taxon>
        <taxon>Heterorhabditis</taxon>
    </lineage>
</organism>
<proteinExistence type="inferred from homology"/>
<dbReference type="GO" id="GO:0005506">
    <property type="term" value="F:iron ion binding"/>
    <property type="evidence" value="ECO:0007669"/>
    <property type="project" value="InterPro"/>
</dbReference>
<dbReference type="PANTHER" id="PTHR46783">
    <property type="entry name" value="CYTOGLOBIN"/>
    <property type="match status" value="1"/>
</dbReference>
<keyword evidence="4" id="KW-0408">Iron</keyword>
<dbReference type="GO" id="GO:0020037">
    <property type="term" value="F:heme binding"/>
    <property type="evidence" value="ECO:0007669"/>
    <property type="project" value="InterPro"/>
</dbReference>
<evidence type="ECO:0000256" key="2">
    <source>
        <dbReference type="ARBA" id="ARBA00022617"/>
    </source>
</evidence>
<protein>
    <submittedName>
        <fullName evidence="8">GLOBIN domain-containing protein</fullName>
    </submittedName>
</protein>
<dbReference type="GO" id="GO:0005344">
    <property type="term" value="F:oxygen carrier activity"/>
    <property type="evidence" value="ECO:0007669"/>
    <property type="project" value="UniProtKB-KW"/>
</dbReference>
<dbReference type="PANTHER" id="PTHR46783:SF1">
    <property type="entry name" value="CYTOGLOBIN-1-RELATED"/>
    <property type="match status" value="1"/>
</dbReference>
<dbReference type="AlphaFoldDB" id="A0A1I7WMA7"/>
<dbReference type="InterPro" id="IPR012292">
    <property type="entry name" value="Globin/Proto"/>
</dbReference>
<keyword evidence="5" id="KW-0561">Oxygen transport</keyword>
<dbReference type="GO" id="GO:0019825">
    <property type="term" value="F:oxygen binding"/>
    <property type="evidence" value="ECO:0007669"/>
    <property type="project" value="InterPro"/>
</dbReference>
<reference evidence="8" key="1">
    <citation type="submission" date="2016-11" db="UniProtKB">
        <authorList>
            <consortium name="WormBaseParasite"/>
        </authorList>
    </citation>
    <scope>IDENTIFICATION</scope>
</reference>
<name>A0A1I7WMA7_HETBA</name>
<keyword evidence="7" id="KW-1185">Reference proteome</keyword>
<dbReference type="InterPro" id="IPR044399">
    <property type="entry name" value="Mb-like_M"/>
</dbReference>
<keyword evidence="2 5" id="KW-0349">Heme</keyword>
<evidence type="ECO:0000313" key="7">
    <source>
        <dbReference type="Proteomes" id="UP000095283"/>
    </source>
</evidence>
<comment type="similarity">
    <text evidence="5">Belongs to the globin family.</text>
</comment>
<evidence type="ECO:0000259" key="6">
    <source>
        <dbReference type="PROSITE" id="PS01033"/>
    </source>
</evidence>
<dbReference type="InterPro" id="IPR013314">
    <property type="entry name" value="Globin_lamprey/hagfish"/>
</dbReference>
<dbReference type="SUPFAM" id="SSF46458">
    <property type="entry name" value="Globin-like"/>
    <property type="match status" value="1"/>
</dbReference>
<evidence type="ECO:0000313" key="8">
    <source>
        <dbReference type="WBParaSite" id="Hba_06281"/>
    </source>
</evidence>
<accession>A0A1I7WMA7</accession>
<dbReference type="PROSITE" id="PS01033">
    <property type="entry name" value="GLOBIN"/>
    <property type="match status" value="1"/>
</dbReference>
<evidence type="ECO:0000256" key="4">
    <source>
        <dbReference type="ARBA" id="ARBA00023004"/>
    </source>
</evidence>
<dbReference type="CDD" id="cd01040">
    <property type="entry name" value="Mb-like"/>
    <property type="match status" value="1"/>
</dbReference>
<evidence type="ECO:0000256" key="1">
    <source>
        <dbReference type="ARBA" id="ARBA00011245"/>
    </source>
</evidence>
<dbReference type="GO" id="GO:0016491">
    <property type="term" value="F:oxidoreductase activity"/>
    <property type="evidence" value="ECO:0007669"/>
    <property type="project" value="TreeGrafter"/>
</dbReference>
<feature type="domain" description="Globin" evidence="6">
    <location>
        <begin position="60"/>
        <end position="221"/>
    </location>
</feature>
<dbReference type="Pfam" id="PF00042">
    <property type="entry name" value="Globin"/>
    <property type="match status" value="1"/>
</dbReference>
<dbReference type="InterPro" id="IPR009050">
    <property type="entry name" value="Globin-like_sf"/>
</dbReference>
<sequence length="224" mass="25806">MYRLMKSKIHDRIEQQNIPSIIEDVTKEQAKEIVAGMLGRMAIKGENDQTSQKTIEQTSRLTEHQREILKSTFKQMGHDSVKIGLTILVKLFAEYPRYKLIWPQFRAIPDSSLMHAIELRRHASVYMCGLGSIIQSMRNEEELAAQLNRIARAHINVFATNLNYISVTNTLKKSSSKSTHMLDPVLDVVKECNGYQMDNETKEAWTTLYDVIANLIDIYRNKPH</sequence>
<keyword evidence="5" id="KW-0813">Transport</keyword>
<comment type="subunit">
    <text evidence="1">Monomer.</text>
</comment>
<keyword evidence="3" id="KW-0479">Metal-binding</keyword>
<dbReference type="InterPro" id="IPR000971">
    <property type="entry name" value="Globin"/>
</dbReference>
<evidence type="ECO:0000256" key="5">
    <source>
        <dbReference type="RuleBase" id="RU000356"/>
    </source>
</evidence>
<dbReference type="Gene3D" id="1.10.490.10">
    <property type="entry name" value="Globins"/>
    <property type="match status" value="1"/>
</dbReference>
<dbReference type="Proteomes" id="UP000095283">
    <property type="component" value="Unplaced"/>
</dbReference>
<evidence type="ECO:0000256" key="3">
    <source>
        <dbReference type="ARBA" id="ARBA00022723"/>
    </source>
</evidence>
<dbReference type="WBParaSite" id="Hba_06281">
    <property type="protein sequence ID" value="Hba_06281"/>
    <property type="gene ID" value="Hba_06281"/>
</dbReference>